<comment type="caution">
    <text evidence="8">The sequence shown here is derived from an EMBL/GenBank/DDBJ whole genome shotgun (WGS) entry which is preliminary data.</text>
</comment>
<evidence type="ECO:0000256" key="2">
    <source>
        <dbReference type="ARBA" id="ARBA00022516"/>
    </source>
</evidence>
<protein>
    <submittedName>
        <fullName evidence="8">Lysophospholipid acyltransferase family protein</fullName>
    </submittedName>
</protein>
<evidence type="ECO:0000256" key="6">
    <source>
        <dbReference type="SAM" id="Phobius"/>
    </source>
</evidence>
<feature type="domain" description="Phospholipid/glycerol acyltransferase" evidence="7">
    <location>
        <begin position="104"/>
        <end position="216"/>
    </location>
</feature>
<dbReference type="InterPro" id="IPR002123">
    <property type="entry name" value="Plipid/glycerol_acylTrfase"/>
</dbReference>
<dbReference type="GO" id="GO:0016746">
    <property type="term" value="F:acyltransferase activity"/>
    <property type="evidence" value="ECO:0007669"/>
    <property type="project" value="UniProtKB-KW"/>
</dbReference>
<reference evidence="9" key="1">
    <citation type="journal article" date="2019" name="Int. J. Syst. Evol. Microbiol.">
        <title>The Global Catalogue of Microorganisms (GCM) 10K type strain sequencing project: providing services to taxonomists for standard genome sequencing and annotation.</title>
        <authorList>
            <consortium name="The Broad Institute Genomics Platform"/>
            <consortium name="The Broad Institute Genome Sequencing Center for Infectious Disease"/>
            <person name="Wu L."/>
            <person name="Ma J."/>
        </authorList>
    </citation>
    <scope>NUCLEOTIDE SEQUENCE [LARGE SCALE GENOMIC DNA]</scope>
    <source>
        <strain evidence="9">JCM 30346</strain>
    </source>
</reference>
<keyword evidence="6" id="KW-0472">Membrane</keyword>
<evidence type="ECO:0000256" key="5">
    <source>
        <dbReference type="ARBA" id="ARBA00023315"/>
    </source>
</evidence>
<keyword evidence="3" id="KW-0808">Transferase</keyword>
<accession>A0ABW1NAB3</accession>
<dbReference type="PANTHER" id="PTHR10434">
    <property type="entry name" value="1-ACYL-SN-GLYCEROL-3-PHOSPHATE ACYLTRANSFERASE"/>
    <property type="match status" value="1"/>
</dbReference>
<comment type="pathway">
    <text evidence="1">Lipid metabolism.</text>
</comment>
<keyword evidence="2" id="KW-0444">Lipid biosynthesis</keyword>
<keyword evidence="9" id="KW-1185">Reference proteome</keyword>
<evidence type="ECO:0000313" key="8">
    <source>
        <dbReference type="EMBL" id="MFC6079537.1"/>
    </source>
</evidence>
<dbReference type="Proteomes" id="UP001596137">
    <property type="component" value="Unassembled WGS sequence"/>
</dbReference>
<evidence type="ECO:0000256" key="1">
    <source>
        <dbReference type="ARBA" id="ARBA00005189"/>
    </source>
</evidence>
<evidence type="ECO:0000259" key="7">
    <source>
        <dbReference type="SMART" id="SM00563"/>
    </source>
</evidence>
<keyword evidence="6" id="KW-0812">Transmembrane</keyword>
<name>A0ABW1NAB3_9ACTN</name>
<evidence type="ECO:0000313" key="9">
    <source>
        <dbReference type="Proteomes" id="UP001596137"/>
    </source>
</evidence>
<dbReference type="RefSeq" id="WP_380745666.1">
    <property type="nucleotide sequence ID" value="NZ_JBHSRF010000001.1"/>
</dbReference>
<keyword evidence="4" id="KW-0443">Lipid metabolism</keyword>
<organism evidence="8 9">
    <name type="scientific">Sphaerisporangium aureirubrum</name>
    <dbReference type="NCBI Taxonomy" id="1544736"/>
    <lineage>
        <taxon>Bacteria</taxon>
        <taxon>Bacillati</taxon>
        <taxon>Actinomycetota</taxon>
        <taxon>Actinomycetes</taxon>
        <taxon>Streptosporangiales</taxon>
        <taxon>Streptosporangiaceae</taxon>
        <taxon>Sphaerisporangium</taxon>
    </lineage>
</organism>
<proteinExistence type="predicted"/>
<feature type="transmembrane region" description="Helical" evidence="6">
    <location>
        <begin position="30"/>
        <end position="50"/>
    </location>
</feature>
<keyword evidence="6" id="KW-1133">Transmembrane helix</keyword>
<dbReference type="CDD" id="cd07989">
    <property type="entry name" value="LPLAT_AGPAT-like"/>
    <property type="match status" value="1"/>
</dbReference>
<dbReference type="PANTHER" id="PTHR10434:SF64">
    <property type="entry name" value="1-ACYL-SN-GLYCEROL-3-PHOSPHATE ACYLTRANSFERASE-RELATED"/>
    <property type="match status" value="1"/>
</dbReference>
<keyword evidence="5 8" id="KW-0012">Acyltransferase</keyword>
<dbReference type="SMART" id="SM00563">
    <property type="entry name" value="PlsC"/>
    <property type="match status" value="1"/>
</dbReference>
<sequence length="290" mass="29856">MSAWTWVPSGPCTVSGCVTPAPRAAGPVRLAGRVLAVVVLVLVALPWTAVARRLPASVLASATMAQARLLLRVLGVRVRVQEGFTVFGGTAAPRAAAVPGPEGALIVANHVSWLDPVVVAAVLPCRALAKSEIARWPVLRTLVAGSGAVFIDRERLSLLPGTVRQVADVLRGGRSVVAFPEGTTWCGRGTGPFRAAVFQAAVDAGAPVRPVALRYGDAGGALATAPAFVGEDSLLASLGRILRSRGLVVEVTLFPLLAHEPGATRRDLAGLARATVSGDLPRIHEVPAAA</sequence>
<gene>
    <name evidence="8" type="ORF">ACFP1K_00060</name>
</gene>
<evidence type="ECO:0000256" key="3">
    <source>
        <dbReference type="ARBA" id="ARBA00022679"/>
    </source>
</evidence>
<dbReference type="Pfam" id="PF01553">
    <property type="entry name" value="Acyltransferase"/>
    <property type="match status" value="1"/>
</dbReference>
<evidence type="ECO:0000256" key="4">
    <source>
        <dbReference type="ARBA" id="ARBA00023098"/>
    </source>
</evidence>
<dbReference type="SUPFAM" id="SSF69593">
    <property type="entry name" value="Glycerol-3-phosphate (1)-acyltransferase"/>
    <property type="match status" value="1"/>
</dbReference>
<dbReference type="EMBL" id="JBHSRF010000001">
    <property type="protein sequence ID" value="MFC6079537.1"/>
    <property type="molecule type" value="Genomic_DNA"/>
</dbReference>